<dbReference type="Proteomes" id="UP001589773">
    <property type="component" value="Unassembled WGS sequence"/>
</dbReference>
<accession>A0ABV6FHU7</accession>
<dbReference type="InterPro" id="IPR040026">
    <property type="entry name" value="FliD"/>
</dbReference>
<comment type="subunit">
    <text evidence="2 5">Homopentamer.</text>
</comment>
<keyword evidence="8" id="KW-0969">Cilium</keyword>
<keyword evidence="9" id="KW-1185">Reference proteome</keyword>
<evidence type="ECO:0000256" key="5">
    <source>
        <dbReference type="RuleBase" id="RU362066"/>
    </source>
</evidence>
<dbReference type="Gene3D" id="3.30.70.2120">
    <property type="match status" value="1"/>
</dbReference>
<organism evidence="8 9">
    <name type="scientific">Massilia consociata</name>
    <dbReference type="NCBI Taxonomy" id="760117"/>
    <lineage>
        <taxon>Bacteria</taxon>
        <taxon>Pseudomonadati</taxon>
        <taxon>Pseudomonadota</taxon>
        <taxon>Betaproteobacteria</taxon>
        <taxon>Burkholderiales</taxon>
        <taxon>Oxalobacteraceae</taxon>
        <taxon>Telluria group</taxon>
        <taxon>Massilia</taxon>
    </lineage>
</organism>
<keyword evidence="8" id="KW-0966">Cell projection</keyword>
<sequence>MGISSSGIGSGLDVAGLVAKLMQAEAAPLANFDKKAAALQARVAALGKVSAAVGAFQGALTSLNSPSTFSALSATSSNKDILNGSASGSAVAGKYRINVSQLASAQSLSTTGRASMSATIGVAAPTTLTFQFGSISGGSFGFAGAALGASVATSGISNGSLSINGTAITTSASTRSAAQLAEAINAKSETTGVTAKAGPASSAEGLFDGFGDVSVEEGARYTLTVGGVEIVSHSDHEAAFTAADLDHALEGGGVSAALAAANITVSGKAEDGTLRFTAMDGSNLTVAEAVGGEGLVAGGIGAPAENTGSRVTTTAGVTLSSRDGSQILVGGTNPAAAGLTKGSVGSYLDGAAFVQDGAQASGTVTLAPGEQSLQGIRDAINKANIGVTATIVSNGSDNPYHLVITSNKTGEKSSMKISVDGVDGNDPNPGIAALLGHDPGGAQGLTQTSAAQDTLLNMNGIDIRSSSTTVTDAVQGVSLDVSATGNTTLNVTRDTASVSTAVNNFVKAYNELNKTISSLTGYNAETKTGGPLQGDASVRSIQNQLRRQLGAAVEGTGGSLNTLSQVGITFQKDGGLAVDSGKLNKAVTENFAEIGNLFAAMGSATDGMVKFSKSSAATKAGTYGVNITSLATQGTLASTADLSASTMIPPGTTWRVTLNQTDPVNEKKTQDIALAAGTYTGTQLAAMLRAAINGNTTFAGAGDTVETRFENGQLSISSSKYGSMSNIAISGVSGFSPSLLFGAAPVVGKDVEGTIGGVAATGNGQALSAAAGSPAEGIQLSITGGSTGERGSVSFSKGFAFELTNLAATFTGKGSLLTSKTDGLNITLKSVATARDQFSSRLETIEKRYRAQFTALDTALMSMQSTSAYLTQQLAALTANTR</sequence>
<name>A0ABV6FHU7_9BURK</name>
<evidence type="ECO:0000259" key="6">
    <source>
        <dbReference type="Pfam" id="PF02465"/>
    </source>
</evidence>
<dbReference type="RefSeq" id="WP_379680070.1">
    <property type="nucleotide sequence ID" value="NZ_JBHLWP010000013.1"/>
</dbReference>
<evidence type="ECO:0000256" key="2">
    <source>
        <dbReference type="ARBA" id="ARBA00011255"/>
    </source>
</evidence>
<gene>
    <name evidence="8" type="primary">fliD</name>
    <name evidence="8" type="ORF">ACFFJK_14520</name>
</gene>
<dbReference type="InterPro" id="IPR010809">
    <property type="entry name" value="FliD_C"/>
</dbReference>
<proteinExistence type="inferred from homology"/>
<dbReference type="InterPro" id="IPR003481">
    <property type="entry name" value="FliD_N"/>
</dbReference>
<evidence type="ECO:0000313" key="9">
    <source>
        <dbReference type="Proteomes" id="UP001589773"/>
    </source>
</evidence>
<dbReference type="Pfam" id="PF07195">
    <property type="entry name" value="FliD_C"/>
    <property type="match status" value="1"/>
</dbReference>
<evidence type="ECO:0000256" key="4">
    <source>
        <dbReference type="ARBA" id="ARBA00023143"/>
    </source>
</evidence>
<keyword evidence="3" id="KW-0175">Coiled coil</keyword>
<comment type="similarity">
    <text evidence="1 5">Belongs to the FliD family.</text>
</comment>
<dbReference type="PANTHER" id="PTHR30288">
    <property type="entry name" value="FLAGELLAR CAP/ASSEMBLY PROTEIN FLID"/>
    <property type="match status" value="1"/>
</dbReference>
<feature type="domain" description="Flagellar hook-associated protein 2 N-terminal" evidence="6">
    <location>
        <begin position="10"/>
        <end position="106"/>
    </location>
</feature>
<evidence type="ECO:0000256" key="1">
    <source>
        <dbReference type="ARBA" id="ARBA00009764"/>
    </source>
</evidence>
<evidence type="ECO:0000313" key="8">
    <source>
        <dbReference type="EMBL" id="MFC0253111.1"/>
    </source>
</evidence>
<dbReference type="EMBL" id="JBHLWP010000013">
    <property type="protein sequence ID" value="MFC0253111.1"/>
    <property type="molecule type" value="Genomic_DNA"/>
</dbReference>
<dbReference type="PANTHER" id="PTHR30288:SF0">
    <property type="entry name" value="FLAGELLAR HOOK-ASSOCIATED PROTEIN 2"/>
    <property type="match status" value="1"/>
</dbReference>
<dbReference type="Pfam" id="PF02465">
    <property type="entry name" value="FliD_N"/>
    <property type="match status" value="1"/>
</dbReference>
<reference evidence="8 9" key="1">
    <citation type="submission" date="2024-09" db="EMBL/GenBank/DDBJ databases">
        <authorList>
            <person name="Sun Q."/>
            <person name="Mori K."/>
        </authorList>
    </citation>
    <scope>NUCLEOTIDE SEQUENCE [LARGE SCALE GENOMIC DNA]</scope>
    <source>
        <strain evidence="8 9">CCM 7792</strain>
    </source>
</reference>
<feature type="domain" description="Flagellar hook-associated protein 2 C-terminal" evidence="7">
    <location>
        <begin position="451"/>
        <end position="865"/>
    </location>
</feature>
<comment type="function">
    <text evidence="5">Required for morphogenesis and for the elongation of the flagellar filament by facilitating polymerization of the flagellin monomers at the tip of growing filament. Forms a capping structure, which prevents flagellin subunits (transported through the central channel of the flagellum) from leaking out without polymerization at the distal end.</text>
</comment>
<evidence type="ECO:0000256" key="3">
    <source>
        <dbReference type="ARBA" id="ARBA00023054"/>
    </source>
</evidence>
<keyword evidence="5" id="KW-0964">Secreted</keyword>
<protein>
    <recommendedName>
        <fullName evidence="5">Flagellar hook-associated protein 2</fullName>
        <shortName evidence="5">HAP2</shortName>
    </recommendedName>
    <alternativeName>
        <fullName evidence="5">Flagellar cap protein</fullName>
    </alternativeName>
</protein>
<comment type="caution">
    <text evidence="8">The sequence shown here is derived from an EMBL/GenBank/DDBJ whole genome shotgun (WGS) entry which is preliminary data.</text>
</comment>
<keyword evidence="4 5" id="KW-0975">Bacterial flagellum</keyword>
<keyword evidence="8" id="KW-0282">Flagellum</keyword>
<comment type="subcellular location">
    <subcellularLocation>
        <location evidence="5">Secreted</location>
    </subcellularLocation>
    <subcellularLocation>
        <location evidence="5">Bacterial flagellum</location>
    </subcellularLocation>
</comment>
<evidence type="ECO:0000259" key="7">
    <source>
        <dbReference type="Pfam" id="PF07195"/>
    </source>
</evidence>